<feature type="transmembrane region" description="Helical" evidence="7">
    <location>
        <begin position="376"/>
        <end position="400"/>
    </location>
</feature>
<sequence>MHVMPLRNNQGRSLNLPRWVAILLSLLLGAATLTGTLVTTGETAEASTVSQAVEGKTFRIATDTTFAPFEFRDTTGELVGIDMDLIRQIAEREGFKVEIQSLGFNAALQALTSKQADAVIAGMTITEERKQVYDFTDPYFDSGVQMAIAKSNDEIKGYKDLKGAVVAVKTGSEGEAFAKRNADKYGYSIKAVDQSSTMYEMVKSGNAQAVVDDYPVLAYGITQGNGLKTVTEKVPGGSYGVAVNKGENQDFVAAFNEGLAKMKTDGSYDKLLKQYLGQSGSGKKAAAPKLSFFGLVRQSFPSLMLGLKNTLLITAMAFVIALLIGVVLGLWRISPNKILSWIARIYVAIFRGTPVLVWAFFFYLGVPQLIGHKISIWLAGALTLALNSGAYLVEIVRGAIQSVDTGQMEGARSLGLTRRMALRRVILPQAVRIATPSIINQLVIMLKDSSLLLAIGFGELLYQAQQIYAANFRVTETLFMVGIIYFVAITLLTWLANILDRRMNR</sequence>
<dbReference type="GO" id="GO:0043190">
    <property type="term" value="C:ATP-binding cassette (ABC) transporter complex"/>
    <property type="evidence" value="ECO:0007669"/>
    <property type="project" value="InterPro"/>
</dbReference>
<keyword evidence="4 7" id="KW-0812">Transmembrane</keyword>
<reference evidence="9 10" key="1">
    <citation type="journal article" date="2014" name="Appl. Environ. Microbiol.">
        <title>Genomic encyclopedia of type strains of the genus Bifidobacterium.</title>
        <authorList>
            <person name="Milani C."/>
            <person name="Lugli G.A."/>
            <person name="Duranti S."/>
            <person name="Turroni F."/>
            <person name="Bottacini F."/>
            <person name="Mangifesta M."/>
            <person name="Sanchez B."/>
            <person name="Viappiani A."/>
            <person name="Mancabelli L."/>
            <person name="Taminiau B."/>
            <person name="Delcenserie V."/>
            <person name="Barrangou R."/>
            <person name="Margolles A."/>
            <person name="van Sinderen D."/>
            <person name="Ventura M."/>
        </authorList>
    </citation>
    <scope>NUCLEOTIDE SEQUENCE [LARGE SCALE GENOMIC DNA]</scope>
    <source>
        <strain evidence="9 10">LMG 11587</strain>
    </source>
</reference>
<dbReference type="PROSITE" id="PS50928">
    <property type="entry name" value="ABC_TM1"/>
    <property type="match status" value="1"/>
</dbReference>
<evidence type="ECO:0000313" key="9">
    <source>
        <dbReference type="EMBL" id="AIC91784.1"/>
    </source>
</evidence>
<evidence type="ECO:0000256" key="5">
    <source>
        <dbReference type="ARBA" id="ARBA00022989"/>
    </source>
</evidence>
<keyword evidence="3" id="KW-1003">Cell membrane</keyword>
<dbReference type="Pfam" id="PF00528">
    <property type="entry name" value="BPD_transp_1"/>
    <property type="match status" value="1"/>
</dbReference>
<dbReference type="InterPro" id="IPR001638">
    <property type="entry name" value="Solute-binding_3/MltF_N"/>
</dbReference>
<evidence type="ECO:0000256" key="7">
    <source>
        <dbReference type="RuleBase" id="RU363032"/>
    </source>
</evidence>
<protein>
    <submittedName>
        <fullName evidence="9">Glutamine ABC transporter (Binding and transport protein)</fullName>
    </submittedName>
</protein>
<dbReference type="InterPro" id="IPR043429">
    <property type="entry name" value="ArtM/GltK/GlnP/TcyL/YhdX-like"/>
</dbReference>
<keyword evidence="2 7" id="KW-0813">Transport</keyword>
<comment type="subcellular location">
    <subcellularLocation>
        <location evidence="1 7">Cell membrane</location>
        <topology evidence="1 7">Multi-pass membrane protein</topology>
    </subcellularLocation>
</comment>
<dbReference type="CDD" id="cd06261">
    <property type="entry name" value="TM_PBP2"/>
    <property type="match status" value="1"/>
</dbReference>
<keyword evidence="6 7" id="KW-0472">Membrane</keyword>
<evidence type="ECO:0000256" key="1">
    <source>
        <dbReference type="ARBA" id="ARBA00004651"/>
    </source>
</evidence>
<proteinExistence type="inferred from homology"/>
<name>A0A087VTY7_9BIFI</name>
<evidence type="ECO:0000256" key="3">
    <source>
        <dbReference type="ARBA" id="ARBA00022475"/>
    </source>
</evidence>
<dbReference type="NCBIfam" id="TIGR01726">
    <property type="entry name" value="HEQRo_perm_3TM"/>
    <property type="match status" value="1"/>
</dbReference>
<gene>
    <name evidence="9" type="ORF">BINDI_0504</name>
</gene>
<dbReference type="KEGG" id="bii:BINDI_0504"/>
<dbReference type="Proteomes" id="UP000028569">
    <property type="component" value="Chromosome"/>
</dbReference>
<dbReference type="InterPro" id="IPR000515">
    <property type="entry name" value="MetI-like"/>
</dbReference>
<dbReference type="EMBL" id="CP006018">
    <property type="protein sequence ID" value="AIC91784.1"/>
    <property type="molecule type" value="Genomic_DNA"/>
</dbReference>
<accession>A0A087VTY7</accession>
<keyword evidence="5 7" id="KW-1133">Transmembrane helix</keyword>
<evidence type="ECO:0000256" key="4">
    <source>
        <dbReference type="ARBA" id="ARBA00022692"/>
    </source>
</evidence>
<comment type="similarity">
    <text evidence="7">Belongs to the binding-protein-dependent transport system permease family.</text>
</comment>
<dbReference type="SUPFAM" id="SSF161098">
    <property type="entry name" value="MetI-like"/>
    <property type="match status" value="1"/>
</dbReference>
<keyword evidence="10" id="KW-1185">Reference proteome</keyword>
<dbReference type="GO" id="GO:0006865">
    <property type="term" value="P:amino acid transport"/>
    <property type="evidence" value="ECO:0007669"/>
    <property type="project" value="TreeGrafter"/>
</dbReference>
<dbReference type="InterPro" id="IPR035906">
    <property type="entry name" value="MetI-like_sf"/>
</dbReference>
<dbReference type="Gene3D" id="3.40.190.10">
    <property type="entry name" value="Periplasmic binding protein-like II"/>
    <property type="match status" value="2"/>
</dbReference>
<dbReference type="Pfam" id="PF00497">
    <property type="entry name" value="SBP_bac_3"/>
    <property type="match status" value="1"/>
</dbReference>
<evidence type="ECO:0000256" key="2">
    <source>
        <dbReference type="ARBA" id="ARBA00022448"/>
    </source>
</evidence>
<dbReference type="SMART" id="SM00079">
    <property type="entry name" value="PBPe"/>
    <property type="match status" value="1"/>
</dbReference>
<dbReference type="PANTHER" id="PTHR30614:SF46">
    <property type="entry name" value="ABC TRANSPORTER MEMBRANE SPANNING PERMEASE-GLUTAMINE TRANSPORT"/>
    <property type="match status" value="1"/>
</dbReference>
<feature type="domain" description="ABC transmembrane type-1" evidence="8">
    <location>
        <begin position="307"/>
        <end position="496"/>
    </location>
</feature>
<organism evidence="9 10">
    <name type="scientific">Bifidobacterium [indicum] DSM 20214 = LMG 11587</name>
    <dbReference type="NCBI Taxonomy" id="1341694"/>
    <lineage>
        <taxon>Bacteria</taxon>
        <taxon>Bacillati</taxon>
        <taxon>Actinomycetota</taxon>
        <taxon>Actinomycetes</taxon>
        <taxon>Bifidobacteriales</taxon>
        <taxon>Bifidobacteriaceae</taxon>
        <taxon>Bifidobacterium</taxon>
    </lineage>
</organism>
<evidence type="ECO:0000256" key="6">
    <source>
        <dbReference type="ARBA" id="ARBA00023136"/>
    </source>
</evidence>
<dbReference type="SUPFAM" id="SSF53850">
    <property type="entry name" value="Periplasmic binding protein-like II"/>
    <property type="match status" value="1"/>
</dbReference>
<feature type="transmembrane region" description="Helical" evidence="7">
    <location>
        <begin position="311"/>
        <end position="331"/>
    </location>
</feature>
<dbReference type="Gene3D" id="1.10.3720.10">
    <property type="entry name" value="MetI-like"/>
    <property type="match status" value="1"/>
</dbReference>
<evidence type="ECO:0000259" key="8">
    <source>
        <dbReference type="PROSITE" id="PS50928"/>
    </source>
</evidence>
<dbReference type="HOGENOM" id="CLU_019602_20_3_11"/>
<dbReference type="InterPro" id="IPR001320">
    <property type="entry name" value="Iontro_rcpt_C"/>
</dbReference>
<dbReference type="PANTHER" id="PTHR30614">
    <property type="entry name" value="MEMBRANE COMPONENT OF AMINO ACID ABC TRANSPORTER"/>
    <property type="match status" value="1"/>
</dbReference>
<dbReference type="CDD" id="cd13619">
    <property type="entry name" value="PBP2_GlnP"/>
    <property type="match status" value="1"/>
</dbReference>
<dbReference type="GO" id="GO:0015276">
    <property type="term" value="F:ligand-gated monoatomic ion channel activity"/>
    <property type="evidence" value="ECO:0007669"/>
    <property type="project" value="InterPro"/>
</dbReference>
<feature type="transmembrane region" description="Helical" evidence="7">
    <location>
        <begin position="478"/>
        <end position="499"/>
    </location>
</feature>
<feature type="transmembrane region" description="Helical" evidence="7">
    <location>
        <begin position="343"/>
        <end position="364"/>
    </location>
</feature>
<dbReference type="InterPro" id="IPR010065">
    <property type="entry name" value="AA_ABC_transptr_permease_3TM"/>
</dbReference>
<dbReference type="SMART" id="SM00062">
    <property type="entry name" value="PBPb"/>
    <property type="match status" value="1"/>
</dbReference>
<dbReference type="AlphaFoldDB" id="A0A087VTY7"/>
<evidence type="ECO:0000313" key="10">
    <source>
        <dbReference type="Proteomes" id="UP000028569"/>
    </source>
</evidence>